<evidence type="ECO:0000313" key="1">
    <source>
        <dbReference type="EMBL" id="TPG86337.1"/>
    </source>
</evidence>
<dbReference type="AlphaFoldDB" id="A0A502IHH3"/>
<dbReference type="Proteomes" id="UP000320914">
    <property type="component" value="Unassembled WGS sequence"/>
</dbReference>
<dbReference type="InterPro" id="IPR013783">
    <property type="entry name" value="Ig-like_fold"/>
</dbReference>
<evidence type="ECO:0000313" key="2">
    <source>
        <dbReference type="Proteomes" id="UP000320914"/>
    </source>
</evidence>
<protein>
    <recommendedName>
        <fullName evidence="3">Bacterial Ig-like domain-containing protein</fullName>
    </recommendedName>
</protein>
<evidence type="ECO:0008006" key="3">
    <source>
        <dbReference type="Google" id="ProtNLM"/>
    </source>
</evidence>
<dbReference type="Gene3D" id="2.60.40.10">
    <property type="entry name" value="Immunoglobulins"/>
    <property type="match status" value="2"/>
</dbReference>
<organism evidence="1 2">
    <name type="scientific">Pseudomonas mandelii</name>
    <dbReference type="NCBI Taxonomy" id="75612"/>
    <lineage>
        <taxon>Bacteria</taxon>
        <taxon>Pseudomonadati</taxon>
        <taxon>Pseudomonadota</taxon>
        <taxon>Gammaproteobacteria</taxon>
        <taxon>Pseudomonadales</taxon>
        <taxon>Pseudomonadaceae</taxon>
        <taxon>Pseudomonas</taxon>
    </lineage>
</organism>
<name>A0A502IHH3_9PSED</name>
<accession>A0A502IHH3</accession>
<proteinExistence type="predicted"/>
<comment type="caution">
    <text evidence="1">The sequence shown here is derived from an EMBL/GenBank/DDBJ whole genome shotgun (WGS) entry which is preliminary data.</text>
</comment>
<dbReference type="EMBL" id="RCZA01000002">
    <property type="protein sequence ID" value="TPG86337.1"/>
    <property type="molecule type" value="Genomic_DNA"/>
</dbReference>
<sequence length="903" mass="96666">MDIHFRNDTTPYLDATVSAGSWSKVIPPDLPPYNYNFGGRQSVSDGGSGRIYNTGWVTDIPVNIPTPVPTSVSFTVNGQRATFKGRGRQWGTAAVGVGIFNDGVALAGVPHANVQTNLSWETTAIADLAPGNYTRLTARQGVNSQWSADSARFSMVIASPPPTFTAPGAGANTGQRPTISGTAWPGSAIVLTIPGKTDVPLTANGGNFSLTAAEDWAPTTYTITAKAVSGGQTSTAASRTFTVKTPLPIITTAADAEVDLSPVIDGAGYKGCWVIIYSNVTHQSIGAGPVGPDNKWKVTLVDQAPGNLGYYAIQQEEQTSNNRSDRTAARTVKVRVPKPLIGVPTQNGKPARESLFSGTGQYPGTVELSIKGQTTPFLKNIVVKNDGTWQAHVTLPAGGPVMLEARLLQRTYISDPLEHVVTVVPAVPVIDTPRNAEALGALLRISGFGYPGDTIRIDRRKNFGYLGVVEVAEAGTWSMLVRHNMVAEDGISAIAYPGGKPEWWSGYSYMPVISLLQPAPKLTEPLAGDWVGIRPQYSGLAIPGAAITVASWFDADDVLAPPTTADANGRWAVTGNKDLREGAMRVVVRQTVDGTPSEWFQSERFMVERKTAGFEAPTVHYPLAGQQVGRRPMFSGSGEPGAEVLIVKKDSMSTVLGRTRVDREGRWALRSQIELPVAATSYIYSVQQSRDGAVSDWLLPNRSFVVTQIAASFEKPIIDKPLDNASQVLERLPLFSGRGVPGAELKVHRFNTSTVLATTRVDAAGNWSVRCEVELTVQAAAHQITAQQNMDGKFSVASSTISFKVEEKLDKPVFTSPSPEKAEVSPHAVIRGTALPGGEVRLYKSGNPYSVWGRGIADVQGQWVIVTDALPLLEDFTVGGRVYKGDIFSLWMDELTLKVVDGG</sequence>
<gene>
    <name evidence="1" type="ORF">EAH74_05635</name>
</gene>
<reference evidence="1 2" key="1">
    <citation type="journal article" date="2019" name="Environ. Microbiol.">
        <title>Species interactions and distinct microbial communities in high Arctic permafrost affected cryosols are associated with the CH4 and CO2 gas fluxes.</title>
        <authorList>
            <person name="Altshuler I."/>
            <person name="Hamel J."/>
            <person name="Turney S."/>
            <person name="Magnuson E."/>
            <person name="Levesque R."/>
            <person name="Greer C."/>
            <person name="Whyte L.G."/>
        </authorList>
    </citation>
    <scope>NUCLEOTIDE SEQUENCE [LARGE SCALE GENOMIC DNA]</scope>
    <source>
        <strain evidence="1 2">OWC5</strain>
    </source>
</reference>